<dbReference type="InParanoid" id="S2JJW0"/>
<evidence type="ECO:0000313" key="2">
    <source>
        <dbReference type="Proteomes" id="UP000014254"/>
    </source>
</evidence>
<name>S2JJW0_MUCC1</name>
<organism evidence="1 2">
    <name type="scientific">Mucor circinelloides f. circinelloides (strain 1006PhL)</name>
    <name type="common">Mucormycosis agent</name>
    <name type="synonym">Calyptromyces circinelloides</name>
    <dbReference type="NCBI Taxonomy" id="1220926"/>
    <lineage>
        <taxon>Eukaryota</taxon>
        <taxon>Fungi</taxon>
        <taxon>Fungi incertae sedis</taxon>
        <taxon>Mucoromycota</taxon>
        <taxon>Mucoromycotina</taxon>
        <taxon>Mucoromycetes</taxon>
        <taxon>Mucorales</taxon>
        <taxon>Mucorineae</taxon>
        <taxon>Mucoraceae</taxon>
        <taxon>Mucor</taxon>
    </lineage>
</organism>
<dbReference type="OrthoDB" id="2220528at2759"/>
<accession>S2JJW0</accession>
<gene>
    <name evidence="1" type="ORF">HMPREF1544_02914</name>
</gene>
<dbReference type="OMA" id="QLVMKIN"/>
<proteinExistence type="predicted"/>
<dbReference type="VEuPathDB" id="FungiDB:HMPREF1544_02914"/>
<evidence type="ECO:0000313" key="1">
    <source>
        <dbReference type="EMBL" id="EPB90229.1"/>
    </source>
</evidence>
<dbReference type="AlphaFoldDB" id="S2JJW0"/>
<dbReference type="Proteomes" id="UP000014254">
    <property type="component" value="Unassembled WGS sequence"/>
</dbReference>
<evidence type="ECO:0008006" key="3">
    <source>
        <dbReference type="Google" id="ProtNLM"/>
    </source>
</evidence>
<dbReference type="SUPFAM" id="SSF81383">
    <property type="entry name" value="F-box domain"/>
    <property type="match status" value="1"/>
</dbReference>
<sequence>MASSLSEDLLFALFDNISSVAHLAQCRLVCKHWNEPAAKTMFSKKITVKSEKQALKLYRHLFRDPSKTPIIKHLHFELDSIDLPLVIEELLHVVFTPNIERLTGYVKTDKFFTTLFEIADGYSSSFDQLKSLTKYTGQNEHIGVQWYLKFKSAIHTFTLEVVSESSPESKSLECSISWTENLKYFTNLHTLTLKGIFYGLEDIEERLKECHHLKTVNFQEIDYDGWDMDMMTNKEVASWVTSNVKKQESLQTINFEALCRADLFEYLLFKYPNVTNITIKGQLWFPSKSLYLDHQNLRRILDALKRIPQKKIIFILPANVSMKSVIELVISRDEDIQFNVEEIESQSQLVMKIN</sequence>
<dbReference type="EMBL" id="KE123923">
    <property type="protein sequence ID" value="EPB90229.1"/>
    <property type="molecule type" value="Genomic_DNA"/>
</dbReference>
<dbReference type="InterPro" id="IPR036047">
    <property type="entry name" value="F-box-like_dom_sf"/>
</dbReference>
<reference evidence="2" key="1">
    <citation type="submission" date="2013-05" db="EMBL/GenBank/DDBJ databases">
        <title>The Genome sequence of Mucor circinelloides f. circinelloides 1006PhL.</title>
        <authorList>
            <consortium name="The Broad Institute Genomics Platform"/>
            <person name="Cuomo C."/>
            <person name="Earl A."/>
            <person name="Findley K."/>
            <person name="Lee S.C."/>
            <person name="Walker B."/>
            <person name="Young S."/>
            <person name="Zeng Q."/>
            <person name="Gargeya S."/>
            <person name="Fitzgerald M."/>
            <person name="Haas B."/>
            <person name="Abouelleil A."/>
            <person name="Allen A.W."/>
            <person name="Alvarado L."/>
            <person name="Arachchi H.M."/>
            <person name="Berlin A.M."/>
            <person name="Chapman S.B."/>
            <person name="Gainer-Dewar J."/>
            <person name="Goldberg J."/>
            <person name="Griggs A."/>
            <person name="Gujja S."/>
            <person name="Hansen M."/>
            <person name="Howarth C."/>
            <person name="Imamovic A."/>
            <person name="Ireland A."/>
            <person name="Larimer J."/>
            <person name="McCowan C."/>
            <person name="Murphy C."/>
            <person name="Pearson M."/>
            <person name="Poon T.W."/>
            <person name="Priest M."/>
            <person name="Roberts A."/>
            <person name="Saif S."/>
            <person name="Shea T."/>
            <person name="Sisk P."/>
            <person name="Sykes S."/>
            <person name="Wortman J."/>
            <person name="Nusbaum C."/>
            <person name="Birren B."/>
        </authorList>
    </citation>
    <scope>NUCLEOTIDE SEQUENCE [LARGE SCALE GENOMIC DNA]</scope>
    <source>
        <strain evidence="2">1006PhL</strain>
    </source>
</reference>
<keyword evidence="2" id="KW-1185">Reference proteome</keyword>
<protein>
    <recommendedName>
        <fullName evidence="3">F-box domain-containing protein</fullName>
    </recommendedName>
</protein>